<organism evidence="9 10">
    <name type="scientific">Candidatus Endobugula sertula</name>
    <name type="common">Bugula neritina bacterial symbiont</name>
    <dbReference type="NCBI Taxonomy" id="62101"/>
    <lineage>
        <taxon>Bacteria</taxon>
        <taxon>Pseudomonadati</taxon>
        <taxon>Pseudomonadota</taxon>
        <taxon>Gammaproteobacteria</taxon>
        <taxon>Cellvibrionales</taxon>
        <taxon>Cellvibrionaceae</taxon>
        <taxon>Candidatus Endobugula</taxon>
    </lineage>
</organism>
<gene>
    <name evidence="9" type="ORF">AB835_00850</name>
</gene>
<protein>
    <recommendedName>
        <fullName evidence="11">Agglutination protein</fullName>
    </recommendedName>
</protein>
<feature type="chain" id="PRO_5008906581" description="Agglutination protein" evidence="8">
    <location>
        <begin position="29"/>
        <end position="432"/>
    </location>
</feature>
<evidence type="ECO:0000313" key="10">
    <source>
        <dbReference type="Proteomes" id="UP000242502"/>
    </source>
</evidence>
<name>A0A1D2QTF6_9GAMM</name>
<evidence type="ECO:0000256" key="6">
    <source>
        <dbReference type="ARBA" id="ARBA00023136"/>
    </source>
</evidence>
<feature type="signal peptide" evidence="8">
    <location>
        <begin position="1"/>
        <end position="28"/>
    </location>
</feature>
<keyword evidence="8" id="KW-0732">Signal</keyword>
<dbReference type="InterPro" id="IPR051906">
    <property type="entry name" value="TolC-like"/>
</dbReference>
<dbReference type="GO" id="GO:1990281">
    <property type="term" value="C:efflux pump complex"/>
    <property type="evidence" value="ECO:0007669"/>
    <property type="project" value="TreeGrafter"/>
</dbReference>
<dbReference type="InterPro" id="IPR003423">
    <property type="entry name" value="OMP_efflux"/>
</dbReference>
<evidence type="ECO:0000256" key="4">
    <source>
        <dbReference type="ARBA" id="ARBA00022452"/>
    </source>
</evidence>
<keyword evidence="6" id="KW-0472">Membrane</keyword>
<dbReference type="EMBL" id="MDLC01000003">
    <property type="protein sequence ID" value="ODS24849.1"/>
    <property type="molecule type" value="Genomic_DNA"/>
</dbReference>
<evidence type="ECO:0000256" key="8">
    <source>
        <dbReference type="SAM" id="SignalP"/>
    </source>
</evidence>
<comment type="similarity">
    <text evidence="2">Belongs to the outer membrane factor (OMF) (TC 1.B.17) family.</text>
</comment>
<dbReference type="InterPro" id="IPR010130">
    <property type="entry name" value="T1SS_OMP_TolC"/>
</dbReference>
<dbReference type="PANTHER" id="PTHR30026:SF22">
    <property type="entry name" value="OUTER MEMBRANE EFFLUX PROTEIN"/>
    <property type="match status" value="1"/>
</dbReference>
<evidence type="ECO:0000256" key="7">
    <source>
        <dbReference type="ARBA" id="ARBA00023237"/>
    </source>
</evidence>
<keyword evidence="5" id="KW-0812">Transmembrane</keyword>
<keyword evidence="4" id="KW-1134">Transmembrane beta strand</keyword>
<dbReference type="AlphaFoldDB" id="A0A1D2QTF6"/>
<keyword evidence="3" id="KW-0813">Transport</keyword>
<dbReference type="PANTHER" id="PTHR30026">
    <property type="entry name" value="OUTER MEMBRANE PROTEIN TOLC"/>
    <property type="match status" value="1"/>
</dbReference>
<dbReference type="Gene3D" id="1.20.1600.10">
    <property type="entry name" value="Outer membrane efflux proteins (OEP)"/>
    <property type="match status" value="1"/>
</dbReference>
<sequence length="432" mass="48492">MKRYVCSRRGILLALFSTCVMLSLPAYALTLQDVIKDTLKSNPDIQAARQEMLARAQEVRGARAGYLPTLDAEAGVGREWTQSPSTQNQGITLTREEAALRLRQTVYDGNATHSEVKRQKARYKSALYSAIDVQENAALRVSQAYINVLREAELLSLLKESLDEHQNIYDQMQLRSKAGVGSRVDVDQIAVRLSLATSNFIAGKNNFLNALSQFQGLVGYIPDASVMEEPIDFVLPVDLNESIELSLVEHPAIKSALADIEAAEAQHTASKSENYPRLLIEGDRTWNEDIDGAEGKNEDWVIALRLRYNLYKGGAHQARRKQMAELLTQAKEVYRGAQWEAEEGMRLSWYAYEATKQQLEHLTVHVESVTTTKEAYTKQFNIGRRTLLDLLNTENELVSAKQAYANTKYDQMYSKIRVLNSSGQLTKALGIK</sequence>
<keyword evidence="7" id="KW-0998">Cell outer membrane</keyword>
<evidence type="ECO:0000256" key="5">
    <source>
        <dbReference type="ARBA" id="ARBA00022692"/>
    </source>
</evidence>
<comment type="caution">
    <text evidence="9">The sequence shown here is derived from an EMBL/GenBank/DDBJ whole genome shotgun (WGS) entry which is preliminary data.</text>
</comment>
<dbReference type="Pfam" id="PF02321">
    <property type="entry name" value="OEP"/>
    <property type="match status" value="2"/>
</dbReference>
<dbReference type="Proteomes" id="UP000242502">
    <property type="component" value="Unassembled WGS sequence"/>
</dbReference>
<dbReference type="GO" id="GO:0009279">
    <property type="term" value="C:cell outer membrane"/>
    <property type="evidence" value="ECO:0007669"/>
    <property type="project" value="UniProtKB-SubCell"/>
</dbReference>
<evidence type="ECO:0000256" key="1">
    <source>
        <dbReference type="ARBA" id="ARBA00004442"/>
    </source>
</evidence>
<dbReference type="STRING" id="62101.AB835_00850"/>
<dbReference type="GO" id="GO:0015562">
    <property type="term" value="F:efflux transmembrane transporter activity"/>
    <property type="evidence" value="ECO:0007669"/>
    <property type="project" value="InterPro"/>
</dbReference>
<dbReference type="GO" id="GO:0015288">
    <property type="term" value="F:porin activity"/>
    <property type="evidence" value="ECO:0007669"/>
    <property type="project" value="TreeGrafter"/>
</dbReference>
<evidence type="ECO:0000256" key="3">
    <source>
        <dbReference type="ARBA" id="ARBA00022448"/>
    </source>
</evidence>
<proteinExistence type="inferred from homology"/>
<dbReference type="SUPFAM" id="SSF56954">
    <property type="entry name" value="Outer membrane efflux proteins (OEP)"/>
    <property type="match status" value="1"/>
</dbReference>
<evidence type="ECO:0000256" key="2">
    <source>
        <dbReference type="ARBA" id="ARBA00007613"/>
    </source>
</evidence>
<evidence type="ECO:0008006" key="11">
    <source>
        <dbReference type="Google" id="ProtNLM"/>
    </source>
</evidence>
<reference evidence="9 10" key="1">
    <citation type="journal article" date="2016" name="Appl. Environ. Microbiol.">
        <title>Lack of Overt Genome Reduction in the Bryostatin-Producing Bryozoan Symbiont "Candidatus Endobugula sertula".</title>
        <authorList>
            <person name="Miller I.J."/>
            <person name="Vanee N."/>
            <person name="Fong S.S."/>
            <person name="Lim-Fong G.E."/>
            <person name="Kwan J.C."/>
        </authorList>
    </citation>
    <scope>NUCLEOTIDE SEQUENCE [LARGE SCALE GENOMIC DNA]</scope>
    <source>
        <strain evidence="9">AB1-4</strain>
    </source>
</reference>
<comment type="subcellular location">
    <subcellularLocation>
        <location evidence="1">Cell outer membrane</location>
    </subcellularLocation>
</comment>
<evidence type="ECO:0000313" key="9">
    <source>
        <dbReference type="EMBL" id="ODS24849.1"/>
    </source>
</evidence>
<dbReference type="NCBIfam" id="TIGR01844">
    <property type="entry name" value="type_I_sec_TolC"/>
    <property type="match status" value="1"/>
</dbReference>
<accession>A0A1D2QTF6</accession>